<organism evidence="2 3">
    <name type="scientific">Bremia lactucae</name>
    <name type="common">Lettuce downy mildew</name>
    <dbReference type="NCBI Taxonomy" id="4779"/>
    <lineage>
        <taxon>Eukaryota</taxon>
        <taxon>Sar</taxon>
        <taxon>Stramenopiles</taxon>
        <taxon>Oomycota</taxon>
        <taxon>Peronosporomycetes</taxon>
        <taxon>Peronosporales</taxon>
        <taxon>Peronosporaceae</taxon>
        <taxon>Bremia</taxon>
    </lineage>
</organism>
<dbReference type="KEGG" id="blac:94353021"/>
<dbReference type="RefSeq" id="XP_067814501.1">
    <property type="nucleotide sequence ID" value="XM_067967350.1"/>
</dbReference>
<proteinExistence type="predicted"/>
<feature type="transmembrane region" description="Helical" evidence="1">
    <location>
        <begin position="57"/>
        <end position="77"/>
    </location>
</feature>
<comment type="caution">
    <text evidence="2">The sequence shown here is derived from an EMBL/GenBank/DDBJ whole genome shotgun (WGS) entry which is preliminary data.</text>
</comment>
<keyword evidence="1" id="KW-0812">Transmembrane</keyword>
<name>A0A976FDV7_BRELC</name>
<accession>A0A976FDV7</accession>
<evidence type="ECO:0000313" key="2">
    <source>
        <dbReference type="EMBL" id="TDH65002.1"/>
    </source>
</evidence>
<feature type="transmembrane region" description="Helical" evidence="1">
    <location>
        <begin position="260"/>
        <end position="281"/>
    </location>
</feature>
<keyword evidence="3" id="KW-1185">Reference proteome</keyword>
<dbReference type="Proteomes" id="UP000294530">
    <property type="component" value="Unassembled WGS sequence"/>
</dbReference>
<gene>
    <name evidence="2" type="ORF">CCR75_009309</name>
</gene>
<dbReference type="GeneID" id="94353021"/>
<reference evidence="2 3" key="1">
    <citation type="journal article" date="2021" name="Genome Biol.">
        <title>AFLAP: assembly-free linkage analysis pipeline using k-mers from genome sequencing data.</title>
        <authorList>
            <person name="Fletcher K."/>
            <person name="Zhang L."/>
            <person name="Gil J."/>
            <person name="Han R."/>
            <person name="Cavanaugh K."/>
            <person name="Michelmore R."/>
        </authorList>
    </citation>
    <scope>NUCLEOTIDE SEQUENCE [LARGE SCALE GENOMIC DNA]</scope>
    <source>
        <strain evidence="2 3">SF5</strain>
    </source>
</reference>
<keyword evidence="1" id="KW-0472">Membrane</keyword>
<dbReference type="AlphaFoldDB" id="A0A976FDV7"/>
<dbReference type="OrthoDB" id="107715at2759"/>
<evidence type="ECO:0000256" key="1">
    <source>
        <dbReference type="SAM" id="Phobius"/>
    </source>
</evidence>
<sequence>MARLGLSDSMRSTASVDDNKSFVPPLHCQSPRAKIVYAPSGQHVQMKTFALGLTKPLRYMLVGILVIVLFIVGKQALARSNVISHSQRNAQIERLERSMELLSSDNTKLHMSASRFMQSCEDAHVASSMRSEMLLKKLKSEYDTQIKKQVQEHEHVLSYVKHYHSQQVQQVAETETRLMKLNVSLPLQIIARQTSATWQKYVQTKVGDSSRVMEQQAAHDSLSPANEKLSLFAEETQQHGSNDYKLKSFDQQQKARFLRIYRLILFFSIVSCATAMYAWRYLSNLERKDNETWSIFLKALARLKAFFCSVVIIEDIRASNS</sequence>
<protein>
    <submittedName>
        <fullName evidence="2">Uncharacterized protein</fullName>
    </submittedName>
</protein>
<keyword evidence="1" id="KW-1133">Transmembrane helix</keyword>
<evidence type="ECO:0000313" key="3">
    <source>
        <dbReference type="Proteomes" id="UP000294530"/>
    </source>
</evidence>
<dbReference type="EMBL" id="SHOA02000220">
    <property type="protein sequence ID" value="TDH65002.1"/>
    <property type="molecule type" value="Genomic_DNA"/>
</dbReference>